<name>A0ABQ6XU01_STRFR</name>
<proteinExistence type="predicted"/>
<evidence type="ECO:0000313" key="3">
    <source>
        <dbReference type="Proteomes" id="UP000731519"/>
    </source>
</evidence>
<keyword evidence="3" id="KW-1185">Reference proteome</keyword>
<protein>
    <submittedName>
        <fullName evidence="2">Uncharacterized protein</fullName>
    </submittedName>
</protein>
<evidence type="ECO:0000256" key="1">
    <source>
        <dbReference type="SAM" id="MobiDB-lite"/>
    </source>
</evidence>
<dbReference type="EMBL" id="ASYR01000016">
    <property type="protein sequence ID" value="KAF0649203.1"/>
    <property type="molecule type" value="Genomic_DNA"/>
</dbReference>
<organism evidence="2 3">
    <name type="scientific">Streptomyces fradiae ATCC 10745 = DSM 40063</name>
    <dbReference type="NCBI Taxonomy" id="1319510"/>
    <lineage>
        <taxon>Bacteria</taxon>
        <taxon>Bacillati</taxon>
        <taxon>Actinomycetota</taxon>
        <taxon>Actinomycetes</taxon>
        <taxon>Kitasatosporales</taxon>
        <taxon>Streptomycetaceae</taxon>
        <taxon>Streptomyces</taxon>
    </lineage>
</organism>
<sequence>MSAVGGPLRKYRYRGTVLKLTSQDAQRLGLGEDDVLGEAPPVETVELPDDASEAKAGTAQNKARPASANKGGRRRRTEIPPSTTVVTTHGTPTTGAAGGGGDAGDSTGTDGGPGGAG</sequence>
<dbReference type="Proteomes" id="UP000731519">
    <property type="component" value="Unassembled WGS sequence"/>
</dbReference>
<feature type="compositionally biased region" description="Low complexity" evidence="1">
    <location>
        <begin position="80"/>
        <end position="95"/>
    </location>
</feature>
<accession>A0ABQ6XU01</accession>
<evidence type="ECO:0000313" key="2">
    <source>
        <dbReference type="EMBL" id="KAF0649203.1"/>
    </source>
</evidence>
<gene>
    <name evidence="2" type="ORF">K701_13930</name>
</gene>
<reference evidence="2 3" key="1">
    <citation type="submission" date="2013-05" db="EMBL/GenBank/DDBJ databases">
        <title>Genome Sequence of Streptomyces fradiae.</title>
        <authorList>
            <person name="Kirby R."/>
        </authorList>
    </citation>
    <scope>NUCLEOTIDE SEQUENCE [LARGE SCALE GENOMIC DNA]</scope>
    <source>
        <strain evidence="2 3">ATCC 10745</strain>
    </source>
</reference>
<feature type="region of interest" description="Disordered" evidence="1">
    <location>
        <begin position="22"/>
        <end position="117"/>
    </location>
</feature>
<comment type="caution">
    <text evidence="2">The sequence shown here is derived from an EMBL/GenBank/DDBJ whole genome shotgun (WGS) entry which is preliminary data.</text>
</comment>
<feature type="compositionally biased region" description="Gly residues" evidence="1">
    <location>
        <begin position="96"/>
        <end position="117"/>
    </location>
</feature>